<protein>
    <submittedName>
        <fullName evidence="2">OB-fold domain-containing protein</fullName>
    </submittedName>
</protein>
<evidence type="ECO:0000313" key="3">
    <source>
        <dbReference type="Proteomes" id="UP000694001"/>
    </source>
</evidence>
<dbReference type="InterPro" id="IPR052513">
    <property type="entry name" value="Thioester_dehydratase-like"/>
</dbReference>
<dbReference type="PANTHER" id="PTHR34075:SF5">
    <property type="entry name" value="BLR3430 PROTEIN"/>
    <property type="match status" value="1"/>
</dbReference>
<reference evidence="2" key="1">
    <citation type="submission" date="2021-06" db="EMBL/GenBank/DDBJ databases">
        <title>Elioraea tepida, sp. nov., a moderately thermophilic aerobic anoxygenic phototrophic bacterium isolated from an alkaline siliceous hot spring mat community in Yellowstone National Park, WY, USA.</title>
        <authorList>
            <person name="Saini M.K."/>
            <person name="Yoshida S."/>
            <person name="Sebastian A."/>
            <person name="Hirose S."/>
            <person name="Hara E."/>
            <person name="Tamaki H."/>
            <person name="Soulier N.T."/>
            <person name="Albert I."/>
            <person name="Hanada S."/>
            <person name="Bryant D.A."/>
            <person name="Tank M."/>
        </authorList>
    </citation>
    <scope>NUCLEOTIDE SEQUENCE</scope>
    <source>
        <strain evidence="2">MS-P2</strain>
    </source>
</reference>
<dbReference type="InterPro" id="IPR002878">
    <property type="entry name" value="ChsH2_C"/>
</dbReference>
<keyword evidence="3" id="KW-1185">Reference proteome</keyword>
<proteinExistence type="predicted"/>
<dbReference type="Proteomes" id="UP000694001">
    <property type="component" value="Chromosome"/>
</dbReference>
<dbReference type="PANTHER" id="PTHR34075">
    <property type="entry name" value="BLR3430 PROTEIN"/>
    <property type="match status" value="1"/>
</dbReference>
<dbReference type="Pfam" id="PF01796">
    <property type="entry name" value="OB_ChsH2_C"/>
    <property type="match status" value="1"/>
</dbReference>
<accession>A0A975U554</accession>
<evidence type="ECO:0000313" key="2">
    <source>
        <dbReference type="EMBL" id="QXM26262.1"/>
    </source>
</evidence>
<dbReference type="EMBL" id="CP076448">
    <property type="protein sequence ID" value="QXM26262.1"/>
    <property type="molecule type" value="Genomic_DNA"/>
</dbReference>
<dbReference type="KEGG" id="elio:KO353_08550"/>
<organism evidence="2 3">
    <name type="scientific">Elioraea tepida</name>
    <dbReference type="NCBI Taxonomy" id="2843330"/>
    <lineage>
        <taxon>Bacteria</taxon>
        <taxon>Pseudomonadati</taxon>
        <taxon>Pseudomonadota</taxon>
        <taxon>Alphaproteobacteria</taxon>
        <taxon>Acetobacterales</taxon>
        <taxon>Elioraeaceae</taxon>
        <taxon>Elioraea</taxon>
    </lineage>
</organism>
<dbReference type="AlphaFoldDB" id="A0A975U554"/>
<name>A0A975U554_9PROT</name>
<feature type="domain" description="ChsH2 C-terminal OB-fold" evidence="1">
    <location>
        <begin position="29"/>
        <end position="92"/>
    </location>
</feature>
<sequence>MLQKSASTGAFVFYPRVAAPGSGARDLVWVEASGFGTVYATTVTRQRPNPDGSRADYNIALIELDEGPRLMSRVEGIAPEAVTIGMRVKARIAEVDGAPGLVFDPA</sequence>
<evidence type="ECO:0000259" key="1">
    <source>
        <dbReference type="Pfam" id="PF01796"/>
    </source>
</evidence>
<gene>
    <name evidence="2" type="ORF">KO353_08550</name>
</gene>